<accession>A0ACC3DZE0</accession>
<organism evidence="1 2">
    <name type="scientific">Coniosporium uncinatum</name>
    <dbReference type="NCBI Taxonomy" id="93489"/>
    <lineage>
        <taxon>Eukaryota</taxon>
        <taxon>Fungi</taxon>
        <taxon>Dikarya</taxon>
        <taxon>Ascomycota</taxon>
        <taxon>Pezizomycotina</taxon>
        <taxon>Dothideomycetes</taxon>
        <taxon>Dothideomycetes incertae sedis</taxon>
        <taxon>Coniosporium</taxon>
    </lineage>
</organism>
<dbReference type="Proteomes" id="UP001186974">
    <property type="component" value="Unassembled WGS sequence"/>
</dbReference>
<proteinExistence type="predicted"/>
<evidence type="ECO:0000313" key="2">
    <source>
        <dbReference type="Proteomes" id="UP001186974"/>
    </source>
</evidence>
<name>A0ACC3DZE0_9PEZI</name>
<dbReference type="EMBL" id="JAWDJW010000013">
    <property type="protein sequence ID" value="KAK3082074.1"/>
    <property type="molecule type" value="Genomic_DNA"/>
</dbReference>
<gene>
    <name evidence="1" type="ORF">LTS18_005472</name>
</gene>
<protein>
    <submittedName>
        <fullName evidence="1">Uncharacterized protein</fullName>
    </submittedName>
</protein>
<keyword evidence="2" id="KW-1185">Reference proteome</keyword>
<sequence>MAAITIDKLLNLVPDSPDKVLALLSTQPELVPKSDAHGYSLLHAAASYAQLPLLCSLVQEYKVDVNMLDEDGETPLFVAETVEIATCLVEELGVDISIQNDESQTAHGKLEMEGESEEVLEYLQEQKSSSAKSNGPELSGSQPSDTANGDSEEIHAPLPLPPNVKIDIGSVSAAEEGEAPDPEFRRRIEELAARDDFQSEEGQRELRNLVAEAIGGLKVNAGDGRSSRRRVE</sequence>
<evidence type="ECO:0000313" key="1">
    <source>
        <dbReference type="EMBL" id="KAK3082074.1"/>
    </source>
</evidence>
<comment type="caution">
    <text evidence="1">The sequence shown here is derived from an EMBL/GenBank/DDBJ whole genome shotgun (WGS) entry which is preliminary data.</text>
</comment>
<reference evidence="1" key="1">
    <citation type="submission" date="2024-09" db="EMBL/GenBank/DDBJ databases">
        <title>Black Yeasts Isolated from many extreme environments.</title>
        <authorList>
            <person name="Coleine C."/>
            <person name="Stajich J.E."/>
            <person name="Selbmann L."/>
        </authorList>
    </citation>
    <scope>NUCLEOTIDE SEQUENCE</scope>
    <source>
        <strain evidence="1">CCFEE 5737</strain>
    </source>
</reference>